<dbReference type="Gene3D" id="3.10.450.50">
    <property type="match status" value="1"/>
</dbReference>
<dbReference type="InterPro" id="IPR027843">
    <property type="entry name" value="DUF4440"/>
</dbReference>
<organism evidence="2 3">
    <name type="scientific">Duganella margarita</name>
    <dbReference type="NCBI Taxonomy" id="2692170"/>
    <lineage>
        <taxon>Bacteria</taxon>
        <taxon>Pseudomonadati</taxon>
        <taxon>Pseudomonadota</taxon>
        <taxon>Betaproteobacteria</taxon>
        <taxon>Burkholderiales</taxon>
        <taxon>Oxalobacteraceae</taxon>
        <taxon>Telluria group</taxon>
        <taxon>Duganella</taxon>
    </lineage>
</organism>
<sequence length="136" mass="15436">MPDQSLGLLLSELQALEVELHHPGVRCDSDRLEQLLHAEFHEVGRSGRTYDRAIILKYLSEQENSPSVISDGFAVSQLASDIALLTYRSAHRKEDGSLVDHTLRSSVWVRVENRWQLRYHQGTPAHELWHAPCIGS</sequence>
<evidence type="ECO:0000259" key="1">
    <source>
        <dbReference type="Pfam" id="PF14534"/>
    </source>
</evidence>
<dbReference type="Pfam" id="PF14534">
    <property type="entry name" value="DUF4440"/>
    <property type="match status" value="1"/>
</dbReference>
<name>A0A7X4H248_9BURK</name>
<accession>A0A7X4H248</accession>
<evidence type="ECO:0000313" key="3">
    <source>
        <dbReference type="Proteomes" id="UP000469734"/>
    </source>
</evidence>
<evidence type="ECO:0000313" key="2">
    <source>
        <dbReference type="EMBL" id="MYM72869.1"/>
    </source>
</evidence>
<comment type="caution">
    <text evidence="2">The sequence shown here is derived from an EMBL/GenBank/DDBJ whole genome shotgun (WGS) entry which is preliminary data.</text>
</comment>
<protein>
    <submittedName>
        <fullName evidence="2">DUF4440 domain-containing protein</fullName>
    </submittedName>
</protein>
<dbReference type="SUPFAM" id="SSF54427">
    <property type="entry name" value="NTF2-like"/>
    <property type="match status" value="1"/>
</dbReference>
<proteinExistence type="predicted"/>
<reference evidence="2 3" key="1">
    <citation type="submission" date="2019-12" db="EMBL/GenBank/DDBJ databases">
        <title>Novel species isolated from a subtropical stream in China.</title>
        <authorList>
            <person name="Lu H."/>
        </authorList>
    </citation>
    <scope>NUCLEOTIDE SEQUENCE [LARGE SCALE GENOMIC DNA]</scope>
    <source>
        <strain evidence="2 3">FT134W</strain>
    </source>
</reference>
<dbReference type="AlphaFoldDB" id="A0A7X4H248"/>
<dbReference type="Proteomes" id="UP000469734">
    <property type="component" value="Unassembled WGS sequence"/>
</dbReference>
<dbReference type="EMBL" id="WWCR01000010">
    <property type="protein sequence ID" value="MYM72869.1"/>
    <property type="molecule type" value="Genomic_DNA"/>
</dbReference>
<dbReference type="InterPro" id="IPR032710">
    <property type="entry name" value="NTF2-like_dom_sf"/>
</dbReference>
<gene>
    <name evidence="2" type="ORF">GTP56_11735</name>
</gene>
<feature type="domain" description="DUF4440" evidence="1">
    <location>
        <begin position="13"/>
        <end position="117"/>
    </location>
</feature>
<dbReference type="RefSeq" id="WP_161050225.1">
    <property type="nucleotide sequence ID" value="NZ_WWCR01000010.1"/>
</dbReference>